<organism evidence="1 2">
    <name type="scientific">Egibacter rhizosphaerae</name>
    <dbReference type="NCBI Taxonomy" id="1670831"/>
    <lineage>
        <taxon>Bacteria</taxon>
        <taxon>Bacillati</taxon>
        <taxon>Actinomycetota</taxon>
        <taxon>Nitriliruptoria</taxon>
        <taxon>Egibacterales</taxon>
        <taxon>Egibacteraceae</taxon>
        <taxon>Egibacter</taxon>
    </lineage>
</organism>
<sequence length="68" mass="7363">MASSAPARSERSIVDLYRLRHLEGLELAREALRAWLRRPGAQPAALLELAGAFPAAGGQLRADLEVLL</sequence>
<reference evidence="1 2" key="1">
    <citation type="submission" date="2019-01" db="EMBL/GenBank/DDBJ databases">
        <title>Egibacter rhizosphaerae EGI 80759T.</title>
        <authorList>
            <person name="Chen D.-D."/>
            <person name="Tian Y."/>
            <person name="Jiao J.-Y."/>
            <person name="Zhang X.-T."/>
            <person name="Zhang Y.-G."/>
            <person name="Zhang Y."/>
            <person name="Xiao M."/>
            <person name="Shu W.-S."/>
            <person name="Li W.-J."/>
        </authorList>
    </citation>
    <scope>NUCLEOTIDE SEQUENCE [LARGE SCALE GENOMIC DNA]</scope>
    <source>
        <strain evidence="1 2">EGI 80759</strain>
    </source>
</reference>
<dbReference type="EMBL" id="CP036402">
    <property type="protein sequence ID" value="QBI20745.1"/>
    <property type="molecule type" value="Genomic_DNA"/>
</dbReference>
<dbReference type="RefSeq" id="WP_131155738.1">
    <property type="nucleotide sequence ID" value="NZ_CP036402.1"/>
</dbReference>
<evidence type="ECO:0000313" key="1">
    <source>
        <dbReference type="EMBL" id="QBI20745.1"/>
    </source>
</evidence>
<accession>A0A411YHC8</accession>
<protein>
    <submittedName>
        <fullName evidence="1">Uncharacterized protein</fullName>
    </submittedName>
</protein>
<proteinExistence type="predicted"/>
<dbReference type="Proteomes" id="UP000291469">
    <property type="component" value="Chromosome"/>
</dbReference>
<gene>
    <name evidence="1" type="ORF">ER308_15025</name>
</gene>
<keyword evidence="2" id="KW-1185">Reference proteome</keyword>
<dbReference type="AlphaFoldDB" id="A0A411YHC8"/>
<evidence type="ECO:0000313" key="2">
    <source>
        <dbReference type="Proteomes" id="UP000291469"/>
    </source>
</evidence>
<dbReference type="KEGG" id="erz:ER308_15025"/>
<name>A0A411YHC8_9ACTN</name>